<accession>A0ABR1IK80</accession>
<proteinExistence type="predicted"/>
<dbReference type="Proteomes" id="UP001498421">
    <property type="component" value="Unassembled WGS sequence"/>
</dbReference>
<sequence length="300" mass="33953">MMSPWAPISKRCHFPSCPAVYRALLPNIRNHPESILMSLSRPNPTIRKLCQVEKPIYGPGRVPVAQNNISRWHDFNFSNIRSAFGDVLDRPSSGGQGDCFDSYEVMGLSDLKAFFPNYLSGLFNSSIPQGTRLRQQRSGTDTPQVEMRRDLDFRSPTGDVIPYKPNIHFCARDRLQTSLVFGCVRLSGAWHSSYLHSPQSRLTACAIQPIQQLATYASVGNTRYGVILTDKEAVVVRFHRDNGKYGAEWQAIPWGACGSGVLTMRLAIWSLVMMSLNKEHRSVRSRRETLPLNLWWKLRA</sequence>
<reference evidence="1 2" key="1">
    <citation type="journal article" date="2025" name="Microbiol. Resour. Announc.">
        <title>Draft genome sequences for Neonectria magnoliae and Neonectria punicea, canker pathogens of Liriodendron tulipifera and Acer saccharum in West Virginia.</title>
        <authorList>
            <person name="Petronek H.M."/>
            <person name="Kasson M.T."/>
            <person name="Metheny A.M."/>
            <person name="Stauder C.M."/>
            <person name="Lovett B."/>
            <person name="Lynch S.C."/>
            <person name="Garnas J.R."/>
            <person name="Kasson L.R."/>
            <person name="Stajich J.E."/>
        </authorList>
    </citation>
    <scope>NUCLEOTIDE SEQUENCE [LARGE SCALE GENOMIC DNA]</scope>
    <source>
        <strain evidence="1 2">NRRL 64651</strain>
    </source>
</reference>
<gene>
    <name evidence="1" type="ORF">QQZ08_000220</name>
</gene>
<evidence type="ECO:0000313" key="1">
    <source>
        <dbReference type="EMBL" id="KAK7433282.1"/>
    </source>
</evidence>
<keyword evidence="2" id="KW-1185">Reference proteome</keyword>
<organism evidence="1 2">
    <name type="scientific">Neonectria magnoliae</name>
    <dbReference type="NCBI Taxonomy" id="2732573"/>
    <lineage>
        <taxon>Eukaryota</taxon>
        <taxon>Fungi</taxon>
        <taxon>Dikarya</taxon>
        <taxon>Ascomycota</taxon>
        <taxon>Pezizomycotina</taxon>
        <taxon>Sordariomycetes</taxon>
        <taxon>Hypocreomycetidae</taxon>
        <taxon>Hypocreales</taxon>
        <taxon>Nectriaceae</taxon>
        <taxon>Neonectria</taxon>
    </lineage>
</organism>
<protein>
    <submittedName>
        <fullName evidence="1">Uncharacterized protein</fullName>
    </submittedName>
</protein>
<comment type="caution">
    <text evidence="1">The sequence shown here is derived from an EMBL/GenBank/DDBJ whole genome shotgun (WGS) entry which is preliminary data.</text>
</comment>
<name>A0ABR1IK80_9HYPO</name>
<dbReference type="EMBL" id="JAZAVK010000001">
    <property type="protein sequence ID" value="KAK7433282.1"/>
    <property type="molecule type" value="Genomic_DNA"/>
</dbReference>
<evidence type="ECO:0000313" key="2">
    <source>
        <dbReference type="Proteomes" id="UP001498421"/>
    </source>
</evidence>